<dbReference type="PROSITE" id="PS50093">
    <property type="entry name" value="PKD"/>
    <property type="match status" value="1"/>
</dbReference>
<dbReference type="InterPro" id="IPR000601">
    <property type="entry name" value="PKD_dom"/>
</dbReference>
<organism evidence="3 4">
    <name type="scientific">Rhodonellum psychrophilum GCM71 = DSM 17998</name>
    <dbReference type="NCBI Taxonomy" id="1123057"/>
    <lineage>
        <taxon>Bacteria</taxon>
        <taxon>Pseudomonadati</taxon>
        <taxon>Bacteroidota</taxon>
        <taxon>Cytophagia</taxon>
        <taxon>Cytophagales</taxon>
        <taxon>Cytophagaceae</taxon>
        <taxon>Rhodonellum</taxon>
    </lineage>
</organism>
<evidence type="ECO:0000259" key="2">
    <source>
        <dbReference type="PROSITE" id="PS50093"/>
    </source>
</evidence>
<dbReference type="Pfam" id="PF18911">
    <property type="entry name" value="PKD_4"/>
    <property type="match status" value="1"/>
</dbReference>
<dbReference type="Proteomes" id="UP000016843">
    <property type="component" value="Unassembled WGS sequence"/>
</dbReference>
<dbReference type="InterPro" id="IPR013783">
    <property type="entry name" value="Ig-like_fold"/>
</dbReference>
<dbReference type="OrthoDB" id="939920at2"/>
<protein>
    <recommendedName>
        <fullName evidence="2">PKD domain-containing protein</fullName>
    </recommendedName>
</protein>
<reference evidence="3 4" key="1">
    <citation type="journal article" date="2013" name="Genome Announc.">
        <title>Draft Genome Sequence of the Psychrophilic and Alkaliphilic Rhodonellum psychrophilum Strain GCM71T.</title>
        <authorList>
            <person name="Hauptmann A.L."/>
            <person name="Glaring M.A."/>
            <person name="Hallin P.F."/>
            <person name="Prieme A."/>
            <person name="Stougaard P."/>
        </authorList>
    </citation>
    <scope>NUCLEOTIDE SEQUENCE [LARGE SCALE GENOMIC DNA]</scope>
    <source>
        <strain evidence="3 4">GCM71</strain>
    </source>
</reference>
<name>U5BUV0_9BACT</name>
<feature type="chain" id="PRO_5004657675" description="PKD domain-containing protein" evidence="1">
    <location>
        <begin position="19"/>
        <end position="497"/>
    </location>
</feature>
<dbReference type="InterPro" id="IPR035986">
    <property type="entry name" value="PKD_dom_sf"/>
</dbReference>
<evidence type="ECO:0000313" key="4">
    <source>
        <dbReference type="Proteomes" id="UP000016843"/>
    </source>
</evidence>
<feature type="signal peptide" evidence="1">
    <location>
        <begin position="1"/>
        <end position="18"/>
    </location>
</feature>
<dbReference type="AlphaFoldDB" id="U5BUV0"/>
<sequence length="497" mass="53088">MKKYIKYFMLMLPVVFLAACIEEYSLTDEAPTADQAAFNFQATADSDNILNFTADQEFFLMNWDLGNGATATGKTAQGIYPSAGTYTVTLTVFSRGGSVSSSREVVIEKTDPLLLDRPIFNFLTGGVEALNGKTWVLDSAATGHFGVGPDPSQAGDFPEYYQAGPNEKAGGGMYDDRYTFVLNNFGFIMKTNGNVYINAAQGSNFSGAVDSGVGDLRAPYNPPAGLTWNIVEADGAYPELTISNGGFIGYFAGTRTYQIINIEENQLFLRFVDQANEGLAWYIRLIPAGFQSGGGNEPAPVPQPEPEPTPGEVNITLQNLVGANQKAWKLKPAVKAFGVGPAPGSDAFFPNGLDISADRACLFNDEFIFGQDGFFAYDAKGDVYGEGYLGISDGCQEESKLTGTAGAAWASGEHKFSFTPGTSSAKPKITVTGTGAFIVLPKAFNGGEYTAGPPQANRSVTYDVIGYVNEGDKEELTITIDITNNGGVFWTFVLIPA</sequence>
<dbReference type="SUPFAM" id="SSF49299">
    <property type="entry name" value="PKD domain"/>
    <property type="match status" value="1"/>
</dbReference>
<dbReference type="InterPro" id="IPR022409">
    <property type="entry name" value="PKD/Chitinase_dom"/>
</dbReference>
<proteinExistence type="predicted"/>
<dbReference type="eggNOG" id="COG3291">
    <property type="taxonomic scope" value="Bacteria"/>
</dbReference>
<feature type="domain" description="PKD" evidence="2">
    <location>
        <begin position="63"/>
        <end position="108"/>
    </location>
</feature>
<keyword evidence="4" id="KW-1185">Reference proteome</keyword>
<comment type="caution">
    <text evidence="3">The sequence shown here is derived from an EMBL/GenBank/DDBJ whole genome shotgun (WGS) entry which is preliminary data.</text>
</comment>
<evidence type="ECO:0000313" key="3">
    <source>
        <dbReference type="EMBL" id="ERM81668.1"/>
    </source>
</evidence>
<keyword evidence="1" id="KW-0732">Signal</keyword>
<dbReference type="PROSITE" id="PS51257">
    <property type="entry name" value="PROKAR_LIPOPROTEIN"/>
    <property type="match status" value="1"/>
</dbReference>
<dbReference type="RefSeq" id="WP_019598987.1">
    <property type="nucleotide sequence ID" value="NZ_AWXR01000044.1"/>
</dbReference>
<dbReference type="CDD" id="cd00146">
    <property type="entry name" value="PKD"/>
    <property type="match status" value="1"/>
</dbReference>
<evidence type="ECO:0000256" key="1">
    <source>
        <dbReference type="SAM" id="SignalP"/>
    </source>
</evidence>
<dbReference type="Gene3D" id="2.60.40.10">
    <property type="entry name" value="Immunoglobulins"/>
    <property type="match status" value="1"/>
</dbReference>
<accession>U5BUV0</accession>
<gene>
    <name evidence="3" type="ORF">P872_19805</name>
</gene>
<dbReference type="SMART" id="SM00089">
    <property type="entry name" value="PKD"/>
    <property type="match status" value="1"/>
</dbReference>
<dbReference type="EMBL" id="AWXR01000044">
    <property type="protein sequence ID" value="ERM81668.1"/>
    <property type="molecule type" value="Genomic_DNA"/>
</dbReference>